<feature type="chain" id="PRO_5045638397" evidence="1">
    <location>
        <begin position="20"/>
        <end position="377"/>
    </location>
</feature>
<evidence type="ECO:0000313" key="4">
    <source>
        <dbReference type="Proteomes" id="UP001194729"/>
    </source>
</evidence>
<name>A0ABS0A6H3_9FLAO</name>
<evidence type="ECO:0000256" key="1">
    <source>
        <dbReference type="SAM" id="SignalP"/>
    </source>
</evidence>
<dbReference type="EMBL" id="JADKYU010000532">
    <property type="protein sequence ID" value="MBF4984731.1"/>
    <property type="molecule type" value="Genomic_DNA"/>
</dbReference>
<feature type="non-terminal residue" evidence="3">
    <location>
        <position position="377"/>
    </location>
</feature>
<dbReference type="InterPro" id="IPR018247">
    <property type="entry name" value="EF_Hand_1_Ca_BS"/>
</dbReference>
<dbReference type="Proteomes" id="UP001194729">
    <property type="component" value="Unassembled WGS sequence"/>
</dbReference>
<dbReference type="PROSITE" id="PS51841">
    <property type="entry name" value="LTD"/>
    <property type="match status" value="1"/>
</dbReference>
<accession>A0ABS0A6H3</accession>
<feature type="signal peptide" evidence="1">
    <location>
        <begin position="1"/>
        <end position="19"/>
    </location>
</feature>
<protein>
    <submittedName>
        <fullName evidence="3">Lamin tail domain-containing protein</fullName>
    </submittedName>
</protein>
<feature type="domain" description="LTD" evidence="2">
    <location>
        <begin position="14"/>
        <end position="194"/>
    </location>
</feature>
<gene>
    <name evidence="3" type="ORF">FNJ87_10430</name>
</gene>
<sequence>MKQIYFTVAMLFVAAISFAQTSELLISKYGEGTSNNKFFEIYNGTGAPVSLDGYAWPSVSNAPTVVGEYEFWNTFNPGAVIADGDVYVVAHGSADASILAQADQTFNFLSNGDDGFALVLNDGTFNDLDMDGEVDAGEMTGFTILDFLGDFNGDPGSGWDVAGVANGTANNTLTRKSSVCSPNNDWDASRGYDASTMMTTAAASEWIVTGSNSGWNTIGSFVGCSTAAALNITSPADGTVLAGGTTNVDIIFSAQNAPATATYDINVDGMVTAGVTSPFPITVQDGGSYMVTVNLVDGATTIASDVTNFSVAFPCDLQIGTITETCQTNTAGVDLYDVTIDYTGGGTSTYTIDTAGNGVVAGDTPSTVAAGQIIITG</sequence>
<reference evidence="3 4" key="1">
    <citation type="submission" date="2020-11" db="EMBL/GenBank/DDBJ databases">
        <title>P. mediterranea TC4 genome.</title>
        <authorList>
            <person name="Molmeret M."/>
        </authorList>
    </citation>
    <scope>NUCLEOTIDE SEQUENCE [LARGE SCALE GENOMIC DNA]</scope>
    <source>
        <strain evidence="3 4">TC4</strain>
    </source>
</reference>
<evidence type="ECO:0000313" key="3">
    <source>
        <dbReference type="EMBL" id="MBF4984731.1"/>
    </source>
</evidence>
<evidence type="ECO:0000259" key="2">
    <source>
        <dbReference type="PROSITE" id="PS51841"/>
    </source>
</evidence>
<keyword evidence="1" id="KW-0732">Signal</keyword>
<comment type="caution">
    <text evidence="3">The sequence shown here is derived from an EMBL/GenBank/DDBJ whole genome shotgun (WGS) entry which is preliminary data.</text>
</comment>
<organism evidence="3 4">
    <name type="scientific">Nonlabens mediterrranea</name>
    <dbReference type="NCBI Taxonomy" id="1419947"/>
    <lineage>
        <taxon>Bacteria</taxon>
        <taxon>Pseudomonadati</taxon>
        <taxon>Bacteroidota</taxon>
        <taxon>Flavobacteriia</taxon>
        <taxon>Flavobacteriales</taxon>
        <taxon>Flavobacteriaceae</taxon>
        <taxon>Nonlabens</taxon>
    </lineage>
</organism>
<proteinExistence type="predicted"/>
<keyword evidence="4" id="KW-1185">Reference proteome</keyword>
<dbReference type="InterPro" id="IPR001322">
    <property type="entry name" value="Lamin_tail_dom"/>
</dbReference>
<dbReference type="PROSITE" id="PS00018">
    <property type="entry name" value="EF_HAND_1"/>
    <property type="match status" value="1"/>
</dbReference>
<dbReference type="Pfam" id="PF00932">
    <property type="entry name" value="LTD"/>
    <property type="match status" value="1"/>
</dbReference>